<dbReference type="EMBL" id="BAAAHQ010000043">
    <property type="protein sequence ID" value="GAA0949191.1"/>
    <property type="molecule type" value="Genomic_DNA"/>
</dbReference>
<dbReference type="Proteomes" id="UP001501578">
    <property type="component" value="Unassembled WGS sequence"/>
</dbReference>
<gene>
    <name evidence="1" type="ORF">GCM10009560_67200</name>
</gene>
<evidence type="ECO:0000313" key="1">
    <source>
        <dbReference type="EMBL" id="GAA0949191.1"/>
    </source>
</evidence>
<organism evidence="1 2">
    <name type="scientific">Nonomuraea longicatena</name>
    <dbReference type="NCBI Taxonomy" id="83682"/>
    <lineage>
        <taxon>Bacteria</taxon>
        <taxon>Bacillati</taxon>
        <taxon>Actinomycetota</taxon>
        <taxon>Actinomycetes</taxon>
        <taxon>Streptosporangiales</taxon>
        <taxon>Streptosporangiaceae</taxon>
        <taxon>Nonomuraea</taxon>
    </lineage>
</organism>
<sequence>MRPYRRRHRPHVGDVPVELVRTARLPDVLEPGVPAVTASLLAPERYPHLRGFAAGLPFDGVGVEFLPSLPTRRHGLSRLVLRPGLFDDQAVEFFAHGYCWLLGAALREATGWPYGLVERRCSDGWEWTHVGVITPGGRFLDVMGERDVDGVVAFLRLGYDLPTRIRAGGHADLREAMRMPADTAPDWWVSMLGTPLLLDVVRWFAATLLSRLPEPVRLEVA</sequence>
<reference evidence="2" key="1">
    <citation type="journal article" date="2019" name="Int. J. Syst. Evol. Microbiol.">
        <title>The Global Catalogue of Microorganisms (GCM) 10K type strain sequencing project: providing services to taxonomists for standard genome sequencing and annotation.</title>
        <authorList>
            <consortium name="The Broad Institute Genomics Platform"/>
            <consortium name="The Broad Institute Genome Sequencing Center for Infectious Disease"/>
            <person name="Wu L."/>
            <person name="Ma J."/>
        </authorList>
    </citation>
    <scope>NUCLEOTIDE SEQUENCE [LARGE SCALE GENOMIC DNA]</scope>
    <source>
        <strain evidence="2">JCM 11136</strain>
    </source>
</reference>
<proteinExistence type="predicted"/>
<keyword evidence="2" id="KW-1185">Reference proteome</keyword>
<name>A0ABP4BFV5_9ACTN</name>
<protein>
    <submittedName>
        <fullName evidence="1">Uncharacterized protein</fullName>
    </submittedName>
</protein>
<comment type="caution">
    <text evidence="1">The sequence shown here is derived from an EMBL/GenBank/DDBJ whole genome shotgun (WGS) entry which is preliminary data.</text>
</comment>
<accession>A0ABP4BFV5</accession>
<evidence type="ECO:0000313" key="2">
    <source>
        <dbReference type="Proteomes" id="UP001501578"/>
    </source>
</evidence>